<gene>
    <name evidence="9" type="ORF">AC579_1337</name>
</gene>
<comment type="cofactor">
    <cofactor evidence="1">
        <name>FAD</name>
        <dbReference type="ChEBI" id="CHEBI:57692"/>
    </cofactor>
</comment>
<dbReference type="GO" id="GO:0004497">
    <property type="term" value="F:monooxygenase activity"/>
    <property type="evidence" value="ECO:0007669"/>
    <property type="project" value="UniProtKB-KW"/>
</dbReference>
<evidence type="ECO:0000256" key="3">
    <source>
        <dbReference type="ARBA" id="ARBA00022630"/>
    </source>
</evidence>
<dbReference type="InterPro" id="IPR036188">
    <property type="entry name" value="FAD/NAD-bd_sf"/>
</dbReference>
<dbReference type="PANTHER" id="PTHR43098:SF3">
    <property type="entry name" value="L-ORNITHINE N(5)-MONOOXYGENASE-RELATED"/>
    <property type="match status" value="1"/>
</dbReference>
<evidence type="ECO:0000313" key="9">
    <source>
        <dbReference type="EMBL" id="KXT16509.1"/>
    </source>
</evidence>
<keyword evidence="7" id="KW-0503">Monooxygenase</keyword>
<evidence type="ECO:0000259" key="8">
    <source>
        <dbReference type="Pfam" id="PF07992"/>
    </source>
</evidence>
<dbReference type="InterPro" id="IPR050775">
    <property type="entry name" value="FAD-binding_Monooxygenases"/>
</dbReference>
<evidence type="ECO:0000256" key="2">
    <source>
        <dbReference type="ARBA" id="ARBA00010139"/>
    </source>
</evidence>
<evidence type="ECO:0000313" key="10">
    <source>
        <dbReference type="Proteomes" id="UP000073492"/>
    </source>
</evidence>
<keyword evidence="5" id="KW-0521">NADP</keyword>
<accession>A0A139IP58</accession>
<dbReference type="PANTHER" id="PTHR43098">
    <property type="entry name" value="L-ORNITHINE N(5)-MONOOXYGENASE-RELATED"/>
    <property type="match status" value="1"/>
</dbReference>
<dbReference type="PRINTS" id="PR00411">
    <property type="entry name" value="PNDRDTASEI"/>
</dbReference>
<evidence type="ECO:0000256" key="4">
    <source>
        <dbReference type="ARBA" id="ARBA00022827"/>
    </source>
</evidence>
<dbReference type="InterPro" id="IPR023753">
    <property type="entry name" value="FAD/NAD-binding_dom"/>
</dbReference>
<dbReference type="AlphaFoldDB" id="A0A139IP58"/>
<dbReference type="OrthoDB" id="66881at2759"/>
<organism evidence="9 10">
    <name type="scientific">Pseudocercospora musae</name>
    <dbReference type="NCBI Taxonomy" id="113226"/>
    <lineage>
        <taxon>Eukaryota</taxon>
        <taxon>Fungi</taxon>
        <taxon>Dikarya</taxon>
        <taxon>Ascomycota</taxon>
        <taxon>Pezizomycotina</taxon>
        <taxon>Dothideomycetes</taxon>
        <taxon>Dothideomycetidae</taxon>
        <taxon>Mycosphaerellales</taxon>
        <taxon>Mycosphaerellaceae</taxon>
        <taxon>Pseudocercospora</taxon>
    </lineage>
</organism>
<feature type="domain" description="FAD/NAD(P)-binding" evidence="8">
    <location>
        <begin position="74"/>
        <end position="297"/>
    </location>
</feature>
<evidence type="ECO:0000256" key="1">
    <source>
        <dbReference type="ARBA" id="ARBA00001974"/>
    </source>
</evidence>
<evidence type="ECO:0000256" key="5">
    <source>
        <dbReference type="ARBA" id="ARBA00022857"/>
    </source>
</evidence>
<comment type="caution">
    <text evidence="9">The sequence shown here is derived from an EMBL/GenBank/DDBJ whole genome shotgun (WGS) entry which is preliminary data.</text>
</comment>
<evidence type="ECO:0000256" key="6">
    <source>
        <dbReference type="ARBA" id="ARBA00023002"/>
    </source>
</evidence>
<dbReference type="SUPFAM" id="SSF51905">
    <property type="entry name" value="FAD/NAD(P)-binding domain"/>
    <property type="match status" value="2"/>
</dbReference>
<keyword evidence="10" id="KW-1185">Reference proteome</keyword>
<keyword evidence="4" id="KW-0274">FAD</keyword>
<sequence length="610" mass="69931">MDYWTEGIVEHCKGCWKVYGPEDVVQCERHLVSASHLLATIKRKQHFCHPLSYRIKASPYKMGSVGEPDVPYTDVLLVGAGFASFTLLNRLRKLGLSVEIYEKGAASGGIWYWNCYPGARVDSDTPIYQLFDKELWEDFTYKERYPAWPELRRYFQHVDKKWNVSAHTTYNKMVDTATFDEKTNLWTIECADSSVIKARWFIPCIGFASKHYSPPFPGLDKFKGEIFHTAKWPQHGVNLKNKRIAVIGTGASGIQTIQELTPLAKEMTVYQRTPNMCLPMNQRMLDPEEEEKKKKDGTYEKLINDTRSTFAGFTYDFVDKKTFDDTPEQRDAFYHKLLVEEGGFRYWLNTYSDMLFDDKANDEAYNYWRNFVLSRVKNPEKQELLAPATKPHPWGTKRPSLEQRFYEEVDKDHVEIIDVNANPIEAIEATGLRTPKGLKEIDVLVLATGFDSVTGSLAQLNIRDTKDETIADHWKNGTKTSMGIAIPGFPNMFFLYGPQAPTAFSNGPSCTQFQAEFVEEAMKRIQKDGITRFEATQAAEDDWCKRMNEKWDATLFPMAKSWYSGANIPGKKVEPLNWAGGMVEYVDSLHKSLDNDYQGWTVQKGEPSKA</sequence>
<keyword evidence="3" id="KW-0285">Flavoprotein</keyword>
<dbReference type="Proteomes" id="UP000073492">
    <property type="component" value="Unassembled WGS sequence"/>
</dbReference>
<protein>
    <recommendedName>
        <fullName evidence="8">FAD/NAD(P)-binding domain-containing protein</fullName>
    </recommendedName>
</protein>
<dbReference type="EMBL" id="LFZO01000035">
    <property type="protein sequence ID" value="KXT16509.1"/>
    <property type="molecule type" value="Genomic_DNA"/>
</dbReference>
<dbReference type="STRING" id="113226.A0A139IP58"/>
<evidence type="ECO:0000256" key="7">
    <source>
        <dbReference type="ARBA" id="ARBA00023033"/>
    </source>
</evidence>
<comment type="similarity">
    <text evidence="2">Belongs to the FAD-binding monooxygenase family.</text>
</comment>
<dbReference type="Pfam" id="PF07992">
    <property type="entry name" value="Pyr_redox_2"/>
    <property type="match status" value="1"/>
</dbReference>
<proteinExistence type="inferred from homology"/>
<dbReference type="Gene3D" id="3.50.50.60">
    <property type="entry name" value="FAD/NAD(P)-binding domain"/>
    <property type="match status" value="3"/>
</dbReference>
<name>A0A139IP58_9PEZI</name>
<keyword evidence="6" id="KW-0560">Oxidoreductase</keyword>
<reference evidence="9 10" key="1">
    <citation type="submission" date="2015-07" db="EMBL/GenBank/DDBJ databases">
        <title>Comparative genomics of the Sigatoka disease complex on banana suggests a link between parallel evolutionary changes in Pseudocercospora fijiensis and Pseudocercospora eumusae and increased virulence on the banana host.</title>
        <authorList>
            <person name="Chang T.-C."/>
            <person name="Salvucci A."/>
            <person name="Crous P.W."/>
            <person name="Stergiopoulos I."/>
        </authorList>
    </citation>
    <scope>NUCLEOTIDE SEQUENCE [LARGE SCALE GENOMIC DNA]</scope>
    <source>
        <strain evidence="9 10">CBS 116634</strain>
    </source>
</reference>